<dbReference type="SUPFAM" id="SSF51445">
    <property type="entry name" value="(Trans)glycosidases"/>
    <property type="match status" value="1"/>
</dbReference>
<sequence>MGHLSIFSFTFISFIFLFLTRYHQLVHAESPTQPPYSCDITNPLTKSYPFCNVKLPIAERAKDIVSRLTLEEKLAQLVNKAPSIPRLGIPSYQWWSEALHGVADFGFGIRLGGNLRIKGATIFPQVILTAASFDPQLWYKISKVGHS</sequence>
<keyword evidence="4" id="KW-1185">Reference proteome</keyword>
<dbReference type="InterPro" id="IPR044993">
    <property type="entry name" value="BXL"/>
</dbReference>
<dbReference type="Gene3D" id="3.20.20.300">
    <property type="entry name" value="Glycoside hydrolase, family 3, N-terminal domain"/>
    <property type="match status" value="1"/>
</dbReference>
<dbReference type="GO" id="GO:0045493">
    <property type="term" value="P:xylan catabolic process"/>
    <property type="evidence" value="ECO:0007669"/>
    <property type="project" value="InterPro"/>
</dbReference>
<feature type="chain" id="PRO_5016267759" description="Glycoside hydrolase family 3 N-terminal domain-containing protein" evidence="2">
    <location>
        <begin position="29"/>
        <end position="147"/>
    </location>
</feature>
<dbReference type="GO" id="GO:0009044">
    <property type="term" value="F:xylan 1,4-beta-xylosidase activity"/>
    <property type="evidence" value="ECO:0007669"/>
    <property type="project" value="InterPro"/>
</dbReference>
<evidence type="ECO:0000256" key="2">
    <source>
        <dbReference type="SAM" id="SignalP"/>
    </source>
</evidence>
<gene>
    <name evidence="3" type="ORF">TSUD_217200</name>
</gene>
<dbReference type="OrthoDB" id="47059at2759"/>
<keyword evidence="2" id="KW-0732">Signal</keyword>
<proteinExistence type="predicted"/>
<evidence type="ECO:0000256" key="1">
    <source>
        <dbReference type="ARBA" id="ARBA00022801"/>
    </source>
</evidence>
<dbReference type="EMBL" id="DF973553">
    <property type="protein sequence ID" value="GAU34380.1"/>
    <property type="molecule type" value="Genomic_DNA"/>
</dbReference>
<dbReference type="PANTHER" id="PTHR42721:SF27">
    <property type="entry name" value="GLYCOSIDE HYDROLASE FAMILY 3 PROTEIN"/>
    <property type="match status" value="1"/>
</dbReference>
<dbReference type="GO" id="GO:0031222">
    <property type="term" value="P:arabinan catabolic process"/>
    <property type="evidence" value="ECO:0007669"/>
    <property type="project" value="TreeGrafter"/>
</dbReference>
<evidence type="ECO:0000313" key="3">
    <source>
        <dbReference type="EMBL" id="GAU34380.1"/>
    </source>
</evidence>
<evidence type="ECO:0008006" key="5">
    <source>
        <dbReference type="Google" id="ProtNLM"/>
    </source>
</evidence>
<protein>
    <recommendedName>
        <fullName evidence="5">Glycoside hydrolase family 3 N-terminal domain-containing protein</fullName>
    </recommendedName>
</protein>
<reference evidence="4" key="1">
    <citation type="journal article" date="2017" name="Front. Plant Sci.">
        <title>Climate Clever Clovers: New Paradigm to Reduce the Environmental Footprint of Ruminants by Breeding Low Methanogenic Forages Utilizing Haplotype Variation.</title>
        <authorList>
            <person name="Kaur P."/>
            <person name="Appels R."/>
            <person name="Bayer P.E."/>
            <person name="Keeble-Gagnere G."/>
            <person name="Wang J."/>
            <person name="Hirakawa H."/>
            <person name="Shirasawa K."/>
            <person name="Vercoe P."/>
            <person name="Stefanova K."/>
            <person name="Durmic Z."/>
            <person name="Nichols P."/>
            <person name="Revell C."/>
            <person name="Isobe S.N."/>
            <person name="Edwards D."/>
            <person name="Erskine W."/>
        </authorList>
    </citation>
    <scope>NUCLEOTIDE SEQUENCE [LARGE SCALE GENOMIC DNA]</scope>
    <source>
        <strain evidence="4">cv. Daliak</strain>
    </source>
</reference>
<feature type="signal peptide" evidence="2">
    <location>
        <begin position="1"/>
        <end position="28"/>
    </location>
</feature>
<dbReference type="PANTHER" id="PTHR42721">
    <property type="entry name" value="SUGAR HYDROLASE-RELATED"/>
    <property type="match status" value="1"/>
</dbReference>
<dbReference type="GO" id="GO:0046556">
    <property type="term" value="F:alpha-L-arabinofuranosidase activity"/>
    <property type="evidence" value="ECO:0007669"/>
    <property type="project" value="TreeGrafter"/>
</dbReference>
<dbReference type="InterPro" id="IPR017853">
    <property type="entry name" value="GH"/>
</dbReference>
<organism evidence="3 4">
    <name type="scientific">Trifolium subterraneum</name>
    <name type="common">Subterranean clover</name>
    <dbReference type="NCBI Taxonomy" id="3900"/>
    <lineage>
        <taxon>Eukaryota</taxon>
        <taxon>Viridiplantae</taxon>
        <taxon>Streptophyta</taxon>
        <taxon>Embryophyta</taxon>
        <taxon>Tracheophyta</taxon>
        <taxon>Spermatophyta</taxon>
        <taxon>Magnoliopsida</taxon>
        <taxon>eudicotyledons</taxon>
        <taxon>Gunneridae</taxon>
        <taxon>Pentapetalae</taxon>
        <taxon>rosids</taxon>
        <taxon>fabids</taxon>
        <taxon>Fabales</taxon>
        <taxon>Fabaceae</taxon>
        <taxon>Papilionoideae</taxon>
        <taxon>50 kb inversion clade</taxon>
        <taxon>NPAAA clade</taxon>
        <taxon>Hologalegina</taxon>
        <taxon>IRL clade</taxon>
        <taxon>Trifolieae</taxon>
        <taxon>Trifolium</taxon>
    </lineage>
</organism>
<accession>A0A2Z6NDE0</accession>
<name>A0A2Z6NDE0_TRISU</name>
<dbReference type="InterPro" id="IPR036962">
    <property type="entry name" value="Glyco_hydro_3_N_sf"/>
</dbReference>
<dbReference type="AlphaFoldDB" id="A0A2Z6NDE0"/>
<evidence type="ECO:0000313" key="4">
    <source>
        <dbReference type="Proteomes" id="UP000242715"/>
    </source>
</evidence>
<dbReference type="Proteomes" id="UP000242715">
    <property type="component" value="Unassembled WGS sequence"/>
</dbReference>
<keyword evidence="1" id="KW-0378">Hydrolase</keyword>
<dbReference type="GO" id="GO:0009505">
    <property type="term" value="C:plant-type cell wall"/>
    <property type="evidence" value="ECO:0007669"/>
    <property type="project" value="TreeGrafter"/>
</dbReference>